<sequence>MPYRRTSHHRTGRLAAALALLIAAPLAACTPSDQESSPQSASQAPSASVSQSGGSSQASASSTAASPSPTQDESDATTPILGADAWTTAPSDKDAAPTSEGLVFHDLRAGDHEGFYRVVVEFSGSGDPGWFMSWAEQPVEQGRGLPLDVEGVAFLNLAITGTSMPLDDEQTSQYYSGPSNVAVGTLDVIEDGTFEDQTHIVIGMDDVREFQVGTLTDPVRVVIDVKK</sequence>
<comment type="caution">
    <text evidence="4">The sequence shown here is derived from an EMBL/GenBank/DDBJ whole genome shotgun (WGS) entry which is preliminary data.</text>
</comment>
<accession>A0ABW2SIX0</accession>
<organism evidence="4 5">
    <name type="scientific">Schaalia naturae</name>
    <dbReference type="NCBI Taxonomy" id="635203"/>
    <lineage>
        <taxon>Bacteria</taxon>
        <taxon>Bacillati</taxon>
        <taxon>Actinomycetota</taxon>
        <taxon>Actinomycetes</taxon>
        <taxon>Actinomycetales</taxon>
        <taxon>Actinomycetaceae</taxon>
        <taxon>Schaalia</taxon>
    </lineage>
</organism>
<feature type="domain" description="AMIN-like" evidence="3">
    <location>
        <begin position="104"/>
        <end position="226"/>
    </location>
</feature>
<protein>
    <recommendedName>
        <fullName evidence="3">AMIN-like domain-containing protein</fullName>
    </recommendedName>
</protein>
<keyword evidence="5" id="KW-1185">Reference proteome</keyword>
<dbReference type="EMBL" id="JBHTEF010000001">
    <property type="protein sequence ID" value="MFC7580064.1"/>
    <property type="molecule type" value="Genomic_DNA"/>
</dbReference>
<dbReference type="Pfam" id="PF24837">
    <property type="entry name" value="AMIN-like"/>
    <property type="match status" value="1"/>
</dbReference>
<feature type="region of interest" description="Disordered" evidence="1">
    <location>
        <begin position="30"/>
        <end position="77"/>
    </location>
</feature>
<dbReference type="RefSeq" id="WP_380971746.1">
    <property type="nucleotide sequence ID" value="NZ_JBHTEF010000001.1"/>
</dbReference>
<evidence type="ECO:0000256" key="2">
    <source>
        <dbReference type="SAM" id="SignalP"/>
    </source>
</evidence>
<feature type="compositionally biased region" description="Low complexity" evidence="1">
    <location>
        <begin position="36"/>
        <end position="71"/>
    </location>
</feature>
<keyword evidence="2" id="KW-0732">Signal</keyword>
<evidence type="ECO:0000313" key="5">
    <source>
        <dbReference type="Proteomes" id="UP001596527"/>
    </source>
</evidence>
<proteinExistence type="predicted"/>
<gene>
    <name evidence="4" type="ORF">ACFQWG_02335</name>
</gene>
<evidence type="ECO:0000256" key="1">
    <source>
        <dbReference type="SAM" id="MobiDB-lite"/>
    </source>
</evidence>
<dbReference type="Proteomes" id="UP001596527">
    <property type="component" value="Unassembled WGS sequence"/>
</dbReference>
<evidence type="ECO:0000259" key="3">
    <source>
        <dbReference type="Pfam" id="PF24837"/>
    </source>
</evidence>
<name>A0ABW2SIX0_9ACTO</name>
<reference evidence="5" key="1">
    <citation type="journal article" date="2019" name="Int. J. Syst. Evol. Microbiol.">
        <title>The Global Catalogue of Microorganisms (GCM) 10K type strain sequencing project: providing services to taxonomists for standard genome sequencing and annotation.</title>
        <authorList>
            <consortium name="The Broad Institute Genomics Platform"/>
            <consortium name="The Broad Institute Genome Sequencing Center for Infectious Disease"/>
            <person name="Wu L."/>
            <person name="Ma J."/>
        </authorList>
    </citation>
    <scope>NUCLEOTIDE SEQUENCE [LARGE SCALE GENOMIC DNA]</scope>
    <source>
        <strain evidence="5">CCUG 56698</strain>
    </source>
</reference>
<evidence type="ECO:0000313" key="4">
    <source>
        <dbReference type="EMBL" id="MFC7580064.1"/>
    </source>
</evidence>
<feature type="signal peptide" evidence="2">
    <location>
        <begin position="1"/>
        <end position="28"/>
    </location>
</feature>
<feature type="chain" id="PRO_5045693307" description="AMIN-like domain-containing protein" evidence="2">
    <location>
        <begin position="29"/>
        <end position="227"/>
    </location>
</feature>
<dbReference type="InterPro" id="IPR056303">
    <property type="entry name" value="AMIN-like"/>
</dbReference>